<comment type="pathway">
    <text evidence="3 12">Cofactor biosynthesis; tetrahydrofolate biosynthesis; 7,8-dihydrofolate from 2-amino-4-hydroxy-6-hydroxymethyl-7,8-dihydropteridine diphosphate and 4-aminobenzoate: step 1/2.</text>
</comment>
<dbReference type="EC" id="2.5.1.15" evidence="5 12"/>
<evidence type="ECO:0000256" key="1">
    <source>
        <dbReference type="ARBA" id="ARBA00000012"/>
    </source>
</evidence>
<keyword evidence="8 12" id="KW-0479">Metal-binding</keyword>
<evidence type="ECO:0000256" key="11">
    <source>
        <dbReference type="ARBA" id="ARBA00030193"/>
    </source>
</evidence>
<comment type="catalytic activity">
    <reaction evidence="1">
        <text>(7,8-dihydropterin-6-yl)methyl diphosphate + 4-aminobenzoate = 7,8-dihydropteroate + diphosphate</text>
        <dbReference type="Rhea" id="RHEA:19949"/>
        <dbReference type="ChEBI" id="CHEBI:17836"/>
        <dbReference type="ChEBI" id="CHEBI:17839"/>
        <dbReference type="ChEBI" id="CHEBI:33019"/>
        <dbReference type="ChEBI" id="CHEBI:72950"/>
        <dbReference type="EC" id="2.5.1.15"/>
    </reaction>
</comment>
<reference evidence="14 15" key="1">
    <citation type="submission" date="2012-12" db="EMBL/GenBank/DDBJ databases">
        <title>Genome assembly of Marinobacter sp. AK21.</title>
        <authorList>
            <person name="Khatri I."/>
            <person name="Kumar R."/>
            <person name="Vaidya B."/>
            <person name="Subramanian S."/>
            <person name="Pinnaka A."/>
        </authorList>
    </citation>
    <scope>NUCLEOTIDE SEQUENCE [LARGE SCALE GENOMIC DNA]</scope>
    <source>
        <strain evidence="14 15">AK21</strain>
    </source>
</reference>
<dbReference type="GO" id="GO:0046872">
    <property type="term" value="F:metal ion binding"/>
    <property type="evidence" value="ECO:0007669"/>
    <property type="project" value="UniProtKB-KW"/>
</dbReference>
<dbReference type="Pfam" id="PF00809">
    <property type="entry name" value="Pterin_bind"/>
    <property type="match status" value="1"/>
</dbReference>
<evidence type="ECO:0000313" key="15">
    <source>
        <dbReference type="Proteomes" id="UP000035057"/>
    </source>
</evidence>
<keyword evidence="10 12" id="KW-0289">Folate biosynthesis</keyword>
<keyword evidence="15" id="KW-1185">Reference proteome</keyword>
<evidence type="ECO:0000256" key="12">
    <source>
        <dbReference type="RuleBase" id="RU361205"/>
    </source>
</evidence>
<dbReference type="Gene3D" id="3.20.20.20">
    <property type="entry name" value="Dihydropteroate synthase-like"/>
    <property type="match status" value="1"/>
</dbReference>
<evidence type="ECO:0000256" key="7">
    <source>
        <dbReference type="ARBA" id="ARBA00022679"/>
    </source>
</evidence>
<dbReference type="GO" id="GO:0005829">
    <property type="term" value="C:cytosol"/>
    <property type="evidence" value="ECO:0007669"/>
    <property type="project" value="TreeGrafter"/>
</dbReference>
<evidence type="ECO:0000256" key="10">
    <source>
        <dbReference type="ARBA" id="ARBA00022909"/>
    </source>
</evidence>
<dbReference type="EMBL" id="ANIE01000007">
    <property type="protein sequence ID" value="KEF30594.1"/>
    <property type="molecule type" value="Genomic_DNA"/>
</dbReference>
<dbReference type="FunFam" id="3.20.20.20:FF:000006">
    <property type="entry name" value="Dihydropteroate synthase"/>
    <property type="match status" value="1"/>
</dbReference>
<dbReference type="GO" id="GO:0046656">
    <property type="term" value="P:folic acid biosynthetic process"/>
    <property type="evidence" value="ECO:0007669"/>
    <property type="project" value="UniProtKB-KW"/>
</dbReference>
<feature type="domain" description="Pterin-binding" evidence="13">
    <location>
        <begin position="15"/>
        <end position="267"/>
    </location>
</feature>
<name>A0A072MYX4_9GAMM</name>
<evidence type="ECO:0000256" key="4">
    <source>
        <dbReference type="ARBA" id="ARBA00009503"/>
    </source>
</evidence>
<evidence type="ECO:0000256" key="5">
    <source>
        <dbReference type="ARBA" id="ARBA00012458"/>
    </source>
</evidence>
<dbReference type="PANTHER" id="PTHR20941">
    <property type="entry name" value="FOLATE SYNTHESIS PROTEINS"/>
    <property type="match status" value="1"/>
</dbReference>
<comment type="similarity">
    <text evidence="4 12">Belongs to the DHPS family.</text>
</comment>
<dbReference type="UniPathway" id="UPA00077">
    <property type="reaction ID" value="UER00156"/>
</dbReference>
<gene>
    <name evidence="14" type="ORF">D777_02536</name>
</gene>
<dbReference type="InterPro" id="IPR006390">
    <property type="entry name" value="DHP_synth_dom"/>
</dbReference>
<dbReference type="InterPro" id="IPR011005">
    <property type="entry name" value="Dihydropteroate_synth-like_sf"/>
</dbReference>
<comment type="function">
    <text evidence="12">Catalyzes the condensation of para-aminobenzoate (pABA) with 6-hydroxymethyl-7,8-dihydropterin diphosphate (DHPt-PP) to form 7,8-dihydropteroate (H2Pte), the immediate precursor of folate derivatives.</text>
</comment>
<comment type="caution">
    <text evidence="14">The sequence shown here is derived from an EMBL/GenBank/DDBJ whole genome shotgun (WGS) entry which is preliminary data.</text>
</comment>
<dbReference type="PROSITE" id="PS50972">
    <property type="entry name" value="PTERIN_BINDING"/>
    <property type="match status" value="1"/>
</dbReference>
<evidence type="ECO:0000256" key="9">
    <source>
        <dbReference type="ARBA" id="ARBA00022842"/>
    </source>
</evidence>
<evidence type="ECO:0000256" key="2">
    <source>
        <dbReference type="ARBA" id="ARBA00001946"/>
    </source>
</evidence>
<dbReference type="AlphaFoldDB" id="A0A072MYX4"/>
<dbReference type="SUPFAM" id="SSF51717">
    <property type="entry name" value="Dihydropteroate synthetase-like"/>
    <property type="match status" value="1"/>
</dbReference>
<dbReference type="Proteomes" id="UP000035057">
    <property type="component" value="Unassembled WGS sequence"/>
</dbReference>
<evidence type="ECO:0000256" key="3">
    <source>
        <dbReference type="ARBA" id="ARBA00004763"/>
    </source>
</evidence>
<evidence type="ECO:0000256" key="8">
    <source>
        <dbReference type="ARBA" id="ARBA00022723"/>
    </source>
</evidence>
<evidence type="ECO:0000259" key="13">
    <source>
        <dbReference type="PROSITE" id="PS50972"/>
    </source>
</evidence>
<dbReference type="InterPro" id="IPR000489">
    <property type="entry name" value="Pterin-binding_dom"/>
</dbReference>
<dbReference type="InterPro" id="IPR045031">
    <property type="entry name" value="DHP_synth-like"/>
</dbReference>
<dbReference type="PANTHER" id="PTHR20941:SF1">
    <property type="entry name" value="FOLIC ACID SYNTHESIS PROTEIN FOL1"/>
    <property type="match status" value="1"/>
</dbReference>
<keyword evidence="9 12" id="KW-0460">Magnesium</keyword>
<dbReference type="GO" id="GO:0046654">
    <property type="term" value="P:tetrahydrofolate biosynthetic process"/>
    <property type="evidence" value="ECO:0007669"/>
    <property type="project" value="UniProtKB-UniPathway"/>
</dbReference>
<accession>A0A072MYX4</accession>
<dbReference type="PATRIC" id="fig|1137280.3.peg.2353"/>
<proteinExistence type="inferred from homology"/>
<dbReference type="OrthoDB" id="9811744at2"/>
<dbReference type="GO" id="GO:0004156">
    <property type="term" value="F:dihydropteroate synthase activity"/>
    <property type="evidence" value="ECO:0007669"/>
    <property type="project" value="UniProtKB-EC"/>
</dbReference>
<organism evidence="14 15">
    <name type="scientific">Marinobacter nitratireducens</name>
    <dbReference type="NCBI Taxonomy" id="1137280"/>
    <lineage>
        <taxon>Bacteria</taxon>
        <taxon>Pseudomonadati</taxon>
        <taxon>Pseudomonadota</taxon>
        <taxon>Gammaproteobacteria</taxon>
        <taxon>Pseudomonadales</taxon>
        <taxon>Marinobacteraceae</taxon>
        <taxon>Marinobacter</taxon>
    </lineage>
</organism>
<sequence>MEMNFAGRVLDMSRCHVMGILNVTPDSFSDGGKFNCPDSALARASAMAAEGAAFIDVGGESTRPGAEPVSLQEELDRVCPVVEAITRDLDVVVSVDTSSPEVMTETARLGAGLINDVRALQRPGAPEAAARAEIPVCLMHIQGEPDTMQDRPAYRNVLREVSAFLTERVRVAEAAGVRTDNVVLDPGFGFGKTVEHNLQLLSALDQMHILGHPLLVGISRKSMLGAITGREVDQRLPASLAAATISAMKGTSILRVHDVRETVDAVKVVAAMRESG</sequence>
<dbReference type="NCBIfam" id="TIGR01496">
    <property type="entry name" value="DHPS"/>
    <property type="match status" value="1"/>
</dbReference>
<comment type="cofactor">
    <cofactor evidence="2 12">
        <name>Mg(2+)</name>
        <dbReference type="ChEBI" id="CHEBI:18420"/>
    </cofactor>
</comment>
<dbReference type="CDD" id="cd00739">
    <property type="entry name" value="DHPS"/>
    <property type="match status" value="1"/>
</dbReference>
<keyword evidence="7 12" id="KW-0808">Transferase</keyword>
<protein>
    <recommendedName>
        <fullName evidence="6 12">Dihydropteroate synthase</fullName>
        <shortName evidence="12">DHPS</shortName>
        <ecNumber evidence="5 12">2.5.1.15</ecNumber>
    </recommendedName>
    <alternativeName>
        <fullName evidence="11 12">Dihydropteroate pyrophosphorylase</fullName>
    </alternativeName>
</protein>
<dbReference type="RefSeq" id="WP_036132369.1">
    <property type="nucleotide sequence ID" value="NZ_ANIE01000007.1"/>
</dbReference>
<dbReference type="PROSITE" id="PS00792">
    <property type="entry name" value="DHPS_1"/>
    <property type="match status" value="1"/>
</dbReference>
<evidence type="ECO:0000313" key="14">
    <source>
        <dbReference type="EMBL" id="KEF30594.1"/>
    </source>
</evidence>
<evidence type="ECO:0000256" key="6">
    <source>
        <dbReference type="ARBA" id="ARBA00016919"/>
    </source>
</evidence>
<dbReference type="STRING" id="1137280.D777_02536"/>